<feature type="domain" description="Outer membrane protein beta-barrel" evidence="7">
    <location>
        <begin position="25"/>
        <end position="225"/>
    </location>
</feature>
<evidence type="ECO:0000259" key="7">
    <source>
        <dbReference type="Pfam" id="PF13505"/>
    </source>
</evidence>
<dbReference type="InterPro" id="IPR011250">
    <property type="entry name" value="OMP/PagP_B-barrel"/>
</dbReference>
<reference evidence="8 9" key="1">
    <citation type="submission" date="2023-05" db="EMBL/GenBank/DDBJ databases">
        <title>Chelatococcus sp. nov., a moderately thermophilic bacterium isolated from hot spring microbial mat.</title>
        <authorList>
            <person name="Hu C.-J."/>
            <person name="Li W.-J."/>
        </authorList>
    </citation>
    <scope>NUCLEOTIDE SEQUENCE [LARGE SCALE GENOMIC DNA]</scope>
    <source>
        <strain evidence="8 9">SYSU G07232</strain>
    </source>
</reference>
<dbReference type="SUPFAM" id="SSF56925">
    <property type="entry name" value="OMPA-like"/>
    <property type="match status" value="1"/>
</dbReference>
<dbReference type="Pfam" id="PF13505">
    <property type="entry name" value="OMP_b-brl"/>
    <property type="match status" value="1"/>
</dbReference>
<dbReference type="Proteomes" id="UP001321492">
    <property type="component" value="Unassembled WGS sequence"/>
</dbReference>
<feature type="chain" id="PRO_5045644176" evidence="6">
    <location>
        <begin position="24"/>
        <end position="225"/>
    </location>
</feature>
<keyword evidence="4" id="KW-0998">Cell outer membrane</keyword>
<accession>A0ABT7AKB9</accession>
<evidence type="ECO:0000256" key="6">
    <source>
        <dbReference type="SAM" id="SignalP"/>
    </source>
</evidence>
<sequence>MKKVLLAGVAALGLVAAAGAASAADLPSRRVAPVAPAPVVPVFTWTGFYVGVNAGYGFGEFSKGAGFDDPDGFIGGGQIGYNYQFGQFVAGLEADIQYADLKGSTSALRFANGNVGTGRGEVEYFGTVRGRVGVAFDRALVYVTGGLAYGETKFSGVDTTAGIAFSKSDTRTGWTLGGGIEYAFTNNLTARAEYLYVDLGDNRYYGVNKAGTEFSVVRAGLNYKF</sequence>
<dbReference type="InterPro" id="IPR051692">
    <property type="entry name" value="OMP-like"/>
</dbReference>
<dbReference type="Gene3D" id="2.40.160.20">
    <property type="match status" value="1"/>
</dbReference>
<feature type="signal peptide" evidence="6">
    <location>
        <begin position="1"/>
        <end position="23"/>
    </location>
</feature>
<comment type="subcellular location">
    <subcellularLocation>
        <location evidence="1">Cell outer membrane</location>
    </subcellularLocation>
</comment>
<protein>
    <submittedName>
        <fullName evidence="8">Porin family protein</fullName>
    </submittedName>
</protein>
<evidence type="ECO:0000256" key="2">
    <source>
        <dbReference type="ARBA" id="ARBA00022729"/>
    </source>
</evidence>
<comment type="caution">
    <text evidence="8">The sequence shown here is derived from an EMBL/GenBank/DDBJ whole genome shotgun (WGS) entry which is preliminary data.</text>
</comment>
<dbReference type="PANTHER" id="PTHR34001:SF3">
    <property type="entry name" value="BLL7405 PROTEIN"/>
    <property type="match status" value="1"/>
</dbReference>
<dbReference type="PANTHER" id="PTHR34001">
    <property type="entry name" value="BLL7405 PROTEIN"/>
    <property type="match status" value="1"/>
</dbReference>
<proteinExistence type="inferred from homology"/>
<organism evidence="8 9">
    <name type="scientific">Chelatococcus albus</name>
    <dbReference type="NCBI Taxonomy" id="3047466"/>
    <lineage>
        <taxon>Bacteria</taxon>
        <taxon>Pseudomonadati</taxon>
        <taxon>Pseudomonadota</taxon>
        <taxon>Alphaproteobacteria</taxon>
        <taxon>Hyphomicrobiales</taxon>
        <taxon>Chelatococcaceae</taxon>
        <taxon>Chelatococcus</taxon>
    </lineage>
</organism>
<evidence type="ECO:0000313" key="9">
    <source>
        <dbReference type="Proteomes" id="UP001321492"/>
    </source>
</evidence>
<keyword evidence="9" id="KW-1185">Reference proteome</keyword>
<evidence type="ECO:0000256" key="4">
    <source>
        <dbReference type="ARBA" id="ARBA00023237"/>
    </source>
</evidence>
<dbReference type="RefSeq" id="WP_283741278.1">
    <property type="nucleotide sequence ID" value="NZ_JASJEV010000008.1"/>
</dbReference>
<keyword evidence="3" id="KW-0472">Membrane</keyword>
<comment type="similarity">
    <text evidence="5">Belongs to the Omp25/RopB family.</text>
</comment>
<dbReference type="EMBL" id="JASJEV010000008">
    <property type="protein sequence ID" value="MDJ1159279.1"/>
    <property type="molecule type" value="Genomic_DNA"/>
</dbReference>
<dbReference type="InterPro" id="IPR027385">
    <property type="entry name" value="Beta-barrel_OMP"/>
</dbReference>
<evidence type="ECO:0000256" key="5">
    <source>
        <dbReference type="ARBA" id="ARBA00038306"/>
    </source>
</evidence>
<evidence type="ECO:0000256" key="3">
    <source>
        <dbReference type="ARBA" id="ARBA00023136"/>
    </source>
</evidence>
<evidence type="ECO:0000313" key="8">
    <source>
        <dbReference type="EMBL" id="MDJ1159279.1"/>
    </source>
</evidence>
<keyword evidence="2 6" id="KW-0732">Signal</keyword>
<gene>
    <name evidence="8" type="ORF">QNA08_13645</name>
</gene>
<name>A0ABT7AKB9_9HYPH</name>
<evidence type="ECO:0000256" key="1">
    <source>
        <dbReference type="ARBA" id="ARBA00004442"/>
    </source>
</evidence>